<evidence type="ECO:0000256" key="6">
    <source>
        <dbReference type="ARBA" id="ARBA00023136"/>
    </source>
</evidence>
<keyword evidence="5 7" id="KW-1133">Transmembrane helix</keyword>
<dbReference type="PANTHER" id="PTHR43009">
    <property type="entry name" value="HOMOGENTISATE SOLANESYLTRANSFERASE, CHLOROPLASTIC"/>
    <property type="match status" value="1"/>
</dbReference>
<dbReference type="InterPro" id="IPR044878">
    <property type="entry name" value="UbiA_sf"/>
</dbReference>
<dbReference type="PATRIC" id="fig|582515.4.peg.3569"/>
<dbReference type="InterPro" id="IPR000537">
    <property type="entry name" value="UbiA_prenyltransferase"/>
</dbReference>
<dbReference type="GO" id="GO:0004659">
    <property type="term" value="F:prenyltransferase activity"/>
    <property type="evidence" value="ECO:0007669"/>
    <property type="project" value="InterPro"/>
</dbReference>
<evidence type="ECO:0000256" key="2">
    <source>
        <dbReference type="ARBA" id="ARBA00005985"/>
    </source>
</evidence>
<comment type="subcellular location">
    <subcellularLocation>
        <location evidence="1">Membrane</location>
        <topology evidence="1">Multi-pass membrane protein</topology>
    </subcellularLocation>
</comment>
<dbReference type="RefSeq" id="WP_022608779.1">
    <property type="nucleotide sequence ID" value="NZ_ASSJ01000079.1"/>
</dbReference>
<feature type="transmembrane region" description="Helical" evidence="7">
    <location>
        <begin position="29"/>
        <end position="46"/>
    </location>
</feature>
<comment type="caution">
    <text evidence="8">The sequence shown here is derived from an EMBL/GenBank/DDBJ whole genome shotgun (WGS) entry which is preliminary data.</text>
</comment>
<evidence type="ECO:0000256" key="3">
    <source>
        <dbReference type="ARBA" id="ARBA00022679"/>
    </source>
</evidence>
<keyword evidence="9" id="KW-1185">Reference proteome</keyword>
<feature type="transmembrane region" description="Helical" evidence="7">
    <location>
        <begin position="188"/>
        <end position="207"/>
    </location>
</feature>
<evidence type="ECO:0000256" key="5">
    <source>
        <dbReference type="ARBA" id="ARBA00022989"/>
    </source>
</evidence>
<keyword evidence="6 7" id="KW-0472">Membrane</keyword>
<feature type="transmembrane region" description="Helical" evidence="7">
    <location>
        <begin position="261"/>
        <end position="278"/>
    </location>
</feature>
<dbReference type="InterPro" id="IPR044502">
    <property type="entry name" value="AtHST-like"/>
</dbReference>
<comment type="similarity">
    <text evidence="2">Belongs to the UbiA prenyltransferase family.</text>
</comment>
<dbReference type="PANTHER" id="PTHR43009:SF7">
    <property type="entry name" value="HOMOGENTISATE GERANYLGERANYLTRANSFERASE, CHLOROPLASTIC"/>
    <property type="match status" value="1"/>
</dbReference>
<evidence type="ECO:0000256" key="7">
    <source>
        <dbReference type="SAM" id="Phobius"/>
    </source>
</evidence>
<evidence type="ECO:0000256" key="4">
    <source>
        <dbReference type="ARBA" id="ARBA00022692"/>
    </source>
</evidence>
<keyword evidence="3 8" id="KW-0808">Transferase</keyword>
<proteinExistence type="inferred from homology"/>
<evidence type="ECO:0000256" key="1">
    <source>
        <dbReference type="ARBA" id="ARBA00004141"/>
    </source>
</evidence>
<evidence type="ECO:0000313" key="8">
    <source>
        <dbReference type="EMBL" id="ERN40235.1"/>
    </source>
</evidence>
<protein>
    <submittedName>
        <fullName evidence="8">4-hydroxybenzoate polyprenyltransferase</fullName>
    </submittedName>
</protein>
<feature type="transmembrane region" description="Helical" evidence="7">
    <location>
        <begin position="154"/>
        <end position="176"/>
    </location>
</feature>
<dbReference type="STRING" id="582515.KR51_00031750"/>
<dbReference type="GO" id="GO:0016020">
    <property type="term" value="C:membrane"/>
    <property type="evidence" value="ECO:0007669"/>
    <property type="project" value="UniProtKB-SubCell"/>
</dbReference>
<reference evidence="8 9" key="1">
    <citation type="submission" date="2013-05" db="EMBL/GenBank/DDBJ databases">
        <title>Draft genome sequence of Rubidibacter lacunae KORDI 51-2.</title>
        <authorList>
            <person name="Choi D.H."/>
            <person name="Noh J.H."/>
            <person name="Kwon K.-K."/>
            <person name="Lee J.-H."/>
            <person name="Ryu J.-Y."/>
        </authorList>
    </citation>
    <scope>NUCLEOTIDE SEQUENCE [LARGE SCALE GENOMIC DNA]</scope>
    <source>
        <strain evidence="8 9">KORDI 51-2</strain>
    </source>
</reference>
<dbReference type="Proteomes" id="UP000016960">
    <property type="component" value="Unassembled WGS sequence"/>
</dbReference>
<evidence type="ECO:0000313" key="9">
    <source>
        <dbReference type="Proteomes" id="UP000016960"/>
    </source>
</evidence>
<dbReference type="EMBL" id="ASSJ01000079">
    <property type="protein sequence ID" value="ERN40235.1"/>
    <property type="molecule type" value="Genomic_DNA"/>
</dbReference>
<sequence length="315" mass="34594">MSQPSGTQPRSFWREPRAWLQSFWTFSRPHTVIGTSLSVWALYAIAVDTVGEQSLSGASVAAIAWLACLGGNIYIVGLNQLTDVGIDRINKPHLPIAAGEFAPAQARWLVGLSGSSALAIAALSGRWLFATIATSLIVGTAYSLPPIRLKRSPLLAALCILFVRGVVVNLGLFLHFTSAIAGRELLTPSVWALSGFIFVFTIAIAIFKDVPDLEGDKQFNITTLTILLGKRSVFNIARWIASSCYLGLIAVSLVWEVDLNPVFLVATHFLLLGGLWWRSRGVDLDRKPEIVSFYQFIWKLFFLEYLLLPAACWLA</sequence>
<dbReference type="AlphaFoldDB" id="U5DKJ7"/>
<organism evidence="8 9">
    <name type="scientific">Rubidibacter lacunae KORDI 51-2</name>
    <dbReference type="NCBI Taxonomy" id="582515"/>
    <lineage>
        <taxon>Bacteria</taxon>
        <taxon>Bacillati</taxon>
        <taxon>Cyanobacteriota</taxon>
        <taxon>Cyanophyceae</taxon>
        <taxon>Oscillatoriophycideae</taxon>
        <taxon>Chroococcales</taxon>
        <taxon>Aphanothecaceae</taxon>
        <taxon>Rubidibacter</taxon>
    </lineage>
</organism>
<dbReference type="NCBIfam" id="NF009525">
    <property type="entry name" value="PRK12887.1"/>
    <property type="match status" value="1"/>
</dbReference>
<dbReference type="Gene3D" id="1.10.357.140">
    <property type="entry name" value="UbiA prenyltransferase"/>
    <property type="match status" value="1"/>
</dbReference>
<gene>
    <name evidence="8" type="ORF">KR51_00031750</name>
</gene>
<keyword evidence="4 7" id="KW-0812">Transmembrane</keyword>
<dbReference type="CDD" id="cd13960">
    <property type="entry name" value="PT_UbiA_HPT1"/>
    <property type="match status" value="1"/>
</dbReference>
<feature type="transmembrane region" description="Helical" evidence="7">
    <location>
        <begin position="58"/>
        <end position="77"/>
    </location>
</feature>
<feature type="transmembrane region" description="Helical" evidence="7">
    <location>
        <begin position="117"/>
        <end position="142"/>
    </location>
</feature>
<dbReference type="Pfam" id="PF01040">
    <property type="entry name" value="UbiA"/>
    <property type="match status" value="1"/>
</dbReference>
<feature type="transmembrane region" description="Helical" evidence="7">
    <location>
        <begin position="290"/>
        <end position="308"/>
    </location>
</feature>
<dbReference type="eggNOG" id="COG0382">
    <property type="taxonomic scope" value="Bacteria"/>
</dbReference>
<name>U5DKJ7_9CHRO</name>
<dbReference type="InParanoid" id="U5DKJ7"/>
<accession>U5DKJ7</accession>
<feature type="transmembrane region" description="Helical" evidence="7">
    <location>
        <begin position="236"/>
        <end position="255"/>
    </location>
</feature>
<dbReference type="OrthoDB" id="419081at2"/>